<dbReference type="Proteomes" id="UP000314294">
    <property type="component" value="Unassembled WGS sequence"/>
</dbReference>
<name>A0A4Z2FFI5_9TELE</name>
<gene>
    <name evidence="1" type="ORF">EYF80_050186</name>
</gene>
<evidence type="ECO:0000313" key="1">
    <source>
        <dbReference type="EMBL" id="TNN39655.1"/>
    </source>
</evidence>
<dbReference type="AlphaFoldDB" id="A0A4Z2FFI5"/>
<sequence>MTEERWRKGAPRAIRDTSATHDVRWWREGSGSPRGAEAKCAAGVHEDMKRLDVKSLVMKDLGLHWARHPKSR</sequence>
<reference evidence="1 2" key="1">
    <citation type="submission" date="2019-03" db="EMBL/GenBank/DDBJ databases">
        <title>First draft genome of Liparis tanakae, snailfish: a comprehensive survey of snailfish specific genes.</title>
        <authorList>
            <person name="Kim W."/>
            <person name="Song I."/>
            <person name="Jeong J.-H."/>
            <person name="Kim D."/>
            <person name="Kim S."/>
            <person name="Ryu S."/>
            <person name="Song J.Y."/>
            <person name="Lee S.K."/>
        </authorList>
    </citation>
    <scope>NUCLEOTIDE SEQUENCE [LARGE SCALE GENOMIC DNA]</scope>
    <source>
        <tissue evidence="1">Muscle</tissue>
    </source>
</reference>
<proteinExistence type="predicted"/>
<organism evidence="1 2">
    <name type="scientific">Liparis tanakae</name>
    <name type="common">Tanaka's snailfish</name>
    <dbReference type="NCBI Taxonomy" id="230148"/>
    <lineage>
        <taxon>Eukaryota</taxon>
        <taxon>Metazoa</taxon>
        <taxon>Chordata</taxon>
        <taxon>Craniata</taxon>
        <taxon>Vertebrata</taxon>
        <taxon>Euteleostomi</taxon>
        <taxon>Actinopterygii</taxon>
        <taxon>Neopterygii</taxon>
        <taxon>Teleostei</taxon>
        <taxon>Neoteleostei</taxon>
        <taxon>Acanthomorphata</taxon>
        <taxon>Eupercaria</taxon>
        <taxon>Perciformes</taxon>
        <taxon>Cottioidei</taxon>
        <taxon>Cottales</taxon>
        <taxon>Liparidae</taxon>
        <taxon>Liparis</taxon>
    </lineage>
</organism>
<protein>
    <submittedName>
        <fullName evidence="1">Uncharacterized protein</fullName>
    </submittedName>
</protein>
<evidence type="ECO:0000313" key="2">
    <source>
        <dbReference type="Proteomes" id="UP000314294"/>
    </source>
</evidence>
<dbReference type="EMBL" id="SRLO01001260">
    <property type="protein sequence ID" value="TNN39655.1"/>
    <property type="molecule type" value="Genomic_DNA"/>
</dbReference>
<accession>A0A4Z2FFI5</accession>
<comment type="caution">
    <text evidence="1">The sequence shown here is derived from an EMBL/GenBank/DDBJ whole genome shotgun (WGS) entry which is preliminary data.</text>
</comment>
<keyword evidence="2" id="KW-1185">Reference proteome</keyword>